<keyword evidence="2" id="KW-1185">Reference proteome</keyword>
<protein>
    <submittedName>
        <fullName evidence="1">Uncharacterized protein</fullName>
    </submittedName>
</protein>
<sequence length="172" mass="19632">MILGLGAAVARADALLRLVAFTIGAHSPCWNFVNTVQHPPHSSWSSSFITFYSGDHQYRSAFDHIIFVLEVHDIWKGNKSHSHRDVCGFCRSKVPKRFSEMSSGSAENFKLRSQTAPTTSTLEQDVVVVVDDDSFRSFTSRFQVRYIRMIVWIVKSSISKPEEKISRRRRLP</sequence>
<dbReference type="InParanoid" id="A0A0H2R5W6"/>
<proteinExistence type="predicted"/>
<name>A0A0H2R5W6_9AGAM</name>
<accession>A0A0H2R5W6</accession>
<dbReference type="EMBL" id="KQ086155">
    <property type="protein sequence ID" value="KLO07180.1"/>
    <property type="molecule type" value="Genomic_DNA"/>
</dbReference>
<dbReference type="Proteomes" id="UP000053477">
    <property type="component" value="Unassembled WGS sequence"/>
</dbReference>
<evidence type="ECO:0000313" key="1">
    <source>
        <dbReference type="EMBL" id="KLO07180.1"/>
    </source>
</evidence>
<evidence type="ECO:0000313" key="2">
    <source>
        <dbReference type="Proteomes" id="UP000053477"/>
    </source>
</evidence>
<gene>
    <name evidence="1" type="ORF">SCHPADRAFT_659298</name>
</gene>
<reference evidence="1 2" key="1">
    <citation type="submission" date="2015-04" db="EMBL/GenBank/DDBJ databases">
        <title>Complete genome sequence of Schizopora paradoxa KUC8140, a cosmopolitan wood degrader in East Asia.</title>
        <authorList>
            <consortium name="DOE Joint Genome Institute"/>
            <person name="Min B."/>
            <person name="Park H."/>
            <person name="Jang Y."/>
            <person name="Kim J.-J."/>
            <person name="Kim K.H."/>
            <person name="Pangilinan J."/>
            <person name="Lipzen A."/>
            <person name="Riley R."/>
            <person name="Grigoriev I.V."/>
            <person name="Spatafora J.W."/>
            <person name="Choi I.-G."/>
        </authorList>
    </citation>
    <scope>NUCLEOTIDE SEQUENCE [LARGE SCALE GENOMIC DNA]</scope>
    <source>
        <strain evidence="1 2">KUC8140</strain>
    </source>
</reference>
<organism evidence="1 2">
    <name type="scientific">Schizopora paradoxa</name>
    <dbReference type="NCBI Taxonomy" id="27342"/>
    <lineage>
        <taxon>Eukaryota</taxon>
        <taxon>Fungi</taxon>
        <taxon>Dikarya</taxon>
        <taxon>Basidiomycota</taxon>
        <taxon>Agaricomycotina</taxon>
        <taxon>Agaricomycetes</taxon>
        <taxon>Hymenochaetales</taxon>
        <taxon>Schizoporaceae</taxon>
        <taxon>Schizopora</taxon>
    </lineage>
</organism>
<dbReference type="AlphaFoldDB" id="A0A0H2R5W6"/>